<dbReference type="OrthoDB" id="9909657at2759"/>
<dbReference type="GO" id="GO:0000794">
    <property type="term" value="C:condensed nuclear chromosome"/>
    <property type="evidence" value="ECO:0007669"/>
    <property type="project" value="Ensembl"/>
</dbReference>
<reference evidence="2" key="1">
    <citation type="submission" date="2025-08" db="UniProtKB">
        <authorList>
            <consortium name="Ensembl"/>
        </authorList>
    </citation>
    <scope>IDENTIFICATION</scope>
</reference>
<evidence type="ECO:0000313" key="2">
    <source>
        <dbReference type="Ensembl" id="ENSCLAP00000021015.1"/>
    </source>
</evidence>
<dbReference type="PANTHER" id="PTHR35668">
    <property type="entry name" value="PROTEIN SHORTAGE IN CHIASMATA 1 ORTHOLOG"/>
    <property type="match status" value="1"/>
</dbReference>
<organism evidence="2 3">
    <name type="scientific">Chinchilla lanigera</name>
    <name type="common">Long-tailed chinchilla</name>
    <name type="synonym">Chinchilla villidera</name>
    <dbReference type="NCBI Taxonomy" id="34839"/>
    <lineage>
        <taxon>Eukaryota</taxon>
        <taxon>Metazoa</taxon>
        <taxon>Chordata</taxon>
        <taxon>Craniata</taxon>
        <taxon>Vertebrata</taxon>
        <taxon>Euteleostomi</taxon>
        <taxon>Mammalia</taxon>
        <taxon>Eutheria</taxon>
        <taxon>Euarchontoglires</taxon>
        <taxon>Glires</taxon>
        <taxon>Rodentia</taxon>
        <taxon>Hystricomorpha</taxon>
        <taxon>Chinchillidae</taxon>
        <taxon>Chinchilla</taxon>
    </lineage>
</organism>
<dbReference type="Ensembl" id="ENSCLAT00000021216.1">
    <property type="protein sequence ID" value="ENSCLAP00000021015.1"/>
    <property type="gene ID" value="ENSCLAG00000014399.1"/>
</dbReference>
<evidence type="ECO:0000313" key="3">
    <source>
        <dbReference type="Proteomes" id="UP000694398"/>
    </source>
</evidence>
<dbReference type="GO" id="GO:0003697">
    <property type="term" value="F:single-stranded DNA binding"/>
    <property type="evidence" value="ECO:0007669"/>
    <property type="project" value="TreeGrafter"/>
</dbReference>
<dbReference type="GO" id="GO:0016887">
    <property type="term" value="F:ATP hydrolysis activity"/>
    <property type="evidence" value="ECO:0007669"/>
    <property type="project" value="InterPro"/>
</dbReference>
<dbReference type="GeneID" id="102008317"/>
<reference evidence="2" key="2">
    <citation type="submission" date="2025-09" db="UniProtKB">
        <authorList>
            <consortium name="Ensembl"/>
        </authorList>
    </citation>
    <scope>IDENTIFICATION</scope>
</reference>
<sequence>MFPAFKYYAKDYLYENVVRKKFYQDAFLLQIPPCFYQDENYTGVTEDEYNRPWTRASPVSVREMTDTSVLDQLKATFFVKDFPEKRTVTGMEIQANGEFEEIVPSSNPNSQTEVEEGIYIHKDYSEVFTVDNYLEDCPALQAQNQDLYIDEETIFTNDLMTDQSHLPTLNAPMSRLKPVLIKDPLLDFKEHTFSRKCFSSQEDLQISKKEDFYVDKENVYQEKLEDSVGLSEPSTFPSEFQFLIPTNLKQELKESLNLMTKVINCVDENEKLFEGDLPVKHGVDIEDIKCSSTEILTIKNQSEPECSEPDIPGESGRALTHLHQTSQHSLVNSLCLGLQTFSFSSVSLYTRIPTFPFSFVCKISLLTAEESANKYCMVWQLESCRNFLNSFLLTVPRIQELNSQYSVTDLKKMFCIEEKRLVVNSIKAKCWKKAELKSIATETLECPNTYLCHDHLSSNDIKKETFLPTKVLPLESSLENKSCSSPIVIINEKPTHDHIPLSQESPSLVKEITDTCLSDECISVERPKNEEKLKNDQEILDVVNQKKETKVHLELDCTVPFIESSPSSRIKKACFEHSKKEENDLDLLSNFIILRNKYKTCTFKAEVIDHDKKDEFQDQEELTHKEESPVVFTNKTLEKKNPGRGAENIIEVQASDSQCQAYCFLEASAALILKNLVCLCTLPAANWKFATVTFDQTRFFLKEQEKIIDDAIHQGTDDEREMTFKQAGLLHLLVTIRDVLVTCNLDTALGYLSNAKDVYKSILGSYLDDIWRQLKIVQFIKGKKPETNHKIQELQHQILSWMQSQQQIKVLVIIRMDSDGEKHLLIKTLNQIEGLTLTVFHSSKRKDFLESKGVLNSNSSCVIVHNQNIGADFPWSNFSFVVEYNYVEHSCWTKHCEKLNIPYMALKVILPDSLLKRSTLLDRFGGFLLKIQIPYVFFASEGLLNTPEILQLLESNYNITLVERSCSPSLKLFGSPERYVVLTVDEHTAVILQDLEELNYEKASDNIVMRLMALSFQYNYCWIILYTKDTLNSGYPLTEKTLHHLALIYTALVSSGLKSEELDVKLTMASRVEEIALLIRQIADHNLMTSERDPHEWLDKSWLDISPSKEEMYLLDFPCINPLVAQLMLHKGLSLNELLLATSCQLQELLPEVPEKVLQHFCSITSLFQISSSSLTNSPQMLSPREERDPTSTFISQSSAAGSSDAVIPEHNDYYSCPDLGETVQEDTNTTSNYNSSFVELRKMQSLLPAVTPYNQNSHRKDFCCSPDIVQDSPFPINIKSQEAACNSFPNQNDSESDVFSLGLTQINCETTISPVDTQRRTGPNFITYQKKATHETERITNKQVSTPAFSLEGCQSPSHWNFEENIREKQTHSLNLKYGAEQTTDGEWYSQKDHLFASQQTCLSDELGGFTCESSNDDTKKTFWGDLLSAPSLNLLCASDHDVNKKELDSLYFYQRAGKYVGQKRQPESASNSGDKESLTGVTCSQLPQLKKRRLVYERVPGRADGQTRLRFF</sequence>
<keyword evidence="3" id="KW-1185">Reference proteome</keyword>
<name>A0A8C2VUW6_CHILA</name>
<dbReference type="GO" id="GO:0000712">
    <property type="term" value="P:resolution of meiotic recombination intermediates"/>
    <property type="evidence" value="ECO:0007669"/>
    <property type="project" value="Ensembl"/>
</dbReference>
<feature type="region of interest" description="Disordered" evidence="1">
    <location>
        <begin position="1175"/>
        <end position="1209"/>
    </location>
</feature>
<dbReference type="GO" id="GO:0007130">
    <property type="term" value="P:synaptonemal complex assembly"/>
    <property type="evidence" value="ECO:0007669"/>
    <property type="project" value="Ensembl"/>
</dbReference>
<dbReference type="Proteomes" id="UP000694398">
    <property type="component" value="Unassembled WGS sequence"/>
</dbReference>
<feature type="compositionally biased region" description="Polar residues" evidence="1">
    <location>
        <begin position="1191"/>
        <end position="1202"/>
    </location>
</feature>
<dbReference type="PANTHER" id="PTHR35668:SF1">
    <property type="entry name" value="PROTEIN SHORTAGE IN CHIASMATA 1 ORTHOLOG"/>
    <property type="match status" value="1"/>
</dbReference>
<dbReference type="Pfam" id="PF17825">
    <property type="entry name" value="DUF5587"/>
    <property type="match status" value="1"/>
</dbReference>
<dbReference type="InterPro" id="IPR039991">
    <property type="entry name" value="SHOC1"/>
</dbReference>
<proteinExistence type="predicted"/>
<dbReference type="OMA" id="WIILYSK"/>
<feature type="region of interest" description="Disordered" evidence="1">
    <location>
        <begin position="1464"/>
        <end position="1484"/>
    </location>
</feature>
<accession>A0A8C2VUW6</accession>
<dbReference type="CTD" id="158401"/>
<gene>
    <name evidence="2" type="primary">SHOC1</name>
</gene>
<protein>
    <submittedName>
        <fullName evidence="2">Shortage in chiasmata 1</fullName>
    </submittedName>
</protein>
<evidence type="ECO:0000256" key="1">
    <source>
        <dbReference type="SAM" id="MobiDB-lite"/>
    </source>
</evidence>
<dbReference type="GeneTree" id="ENSGT00390000013037"/>